<dbReference type="Proteomes" id="UP000054279">
    <property type="component" value="Unassembled WGS sequence"/>
</dbReference>
<organism evidence="1 2">
    <name type="scientific">Sphaerobolus stellatus (strain SS14)</name>
    <dbReference type="NCBI Taxonomy" id="990650"/>
    <lineage>
        <taxon>Eukaryota</taxon>
        <taxon>Fungi</taxon>
        <taxon>Dikarya</taxon>
        <taxon>Basidiomycota</taxon>
        <taxon>Agaricomycotina</taxon>
        <taxon>Agaricomycetes</taxon>
        <taxon>Phallomycetidae</taxon>
        <taxon>Geastrales</taxon>
        <taxon>Sphaerobolaceae</taxon>
        <taxon>Sphaerobolus</taxon>
    </lineage>
</organism>
<dbReference type="AlphaFoldDB" id="A0A0C9TRF4"/>
<keyword evidence="2" id="KW-1185">Reference proteome</keyword>
<evidence type="ECO:0000313" key="2">
    <source>
        <dbReference type="Proteomes" id="UP000054279"/>
    </source>
</evidence>
<name>A0A0C9TRF4_SPHS4</name>
<proteinExistence type="predicted"/>
<dbReference type="EMBL" id="KN837488">
    <property type="protein sequence ID" value="KIJ24449.1"/>
    <property type="molecule type" value="Genomic_DNA"/>
</dbReference>
<reference evidence="1 2" key="1">
    <citation type="submission" date="2014-06" db="EMBL/GenBank/DDBJ databases">
        <title>Evolutionary Origins and Diversification of the Mycorrhizal Mutualists.</title>
        <authorList>
            <consortium name="DOE Joint Genome Institute"/>
            <consortium name="Mycorrhizal Genomics Consortium"/>
            <person name="Kohler A."/>
            <person name="Kuo A."/>
            <person name="Nagy L.G."/>
            <person name="Floudas D."/>
            <person name="Copeland A."/>
            <person name="Barry K.W."/>
            <person name="Cichocki N."/>
            <person name="Veneault-Fourrey C."/>
            <person name="LaButti K."/>
            <person name="Lindquist E.A."/>
            <person name="Lipzen A."/>
            <person name="Lundell T."/>
            <person name="Morin E."/>
            <person name="Murat C."/>
            <person name="Riley R."/>
            <person name="Ohm R."/>
            <person name="Sun H."/>
            <person name="Tunlid A."/>
            <person name="Henrissat B."/>
            <person name="Grigoriev I.V."/>
            <person name="Hibbett D.S."/>
            <person name="Martin F."/>
        </authorList>
    </citation>
    <scope>NUCLEOTIDE SEQUENCE [LARGE SCALE GENOMIC DNA]</scope>
    <source>
        <strain evidence="1 2">SS14</strain>
    </source>
</reference>
<gene>
    <name evidence="1" type="ORF">M422DRAFT_274757</name>
</gene>
<protein>
    <submittedName>
        <fullName evidence="1">Uncharacterized protein</fullName>
    </submittedName>
</protein>
<evidence type="ECO:0000313" key="1">
    <source>
        <dbReference type="EMBL" id="KIJ24449.1"/>
    </source>
</evidence>
<accession>A0A0C9TRF4</accession>
<sequence>MYRNTGIRELYSYRTGNVPLRYFSGAIPEDLLEDFIDSIPNIERLHLSPDSHADSDEADRLARYSTAVKKLKNLTHLFGMMWTSSPMPLLETVIIDLVKSTKLTYIQLVNDGGRARVATLIRDNTDRYQGYHFDDEETVLRPWEWGEIFRGIMRSDIGHVY</sequence>
<dbReference type="HOGENOM" id="CLU_1778637_0_0_1"/>